<dbReference type="InterPro" id="IPR012968">
    <property type="entry name" value="FerIin_dom"/>
</dbReference>
<evidence type="ECO:0000259" key="7">
    <source>
        <dbReference type="PROSITE" id="PS50004"/>
    </source>
</evidence>
<feature type="domain" description="Cyclic nucleotide-binding" evidence="8">
    <location>
        <begin position="1986"/>
        <end position="2104"/>
    </location>
</feature>
<feature type="domain" description="C2" evidence="7">
    <location>
        <begin position="1316"/>
        <end position="1450"/>
    </location>
</feature>
<reference evidence="10 11" key="1">
    <citation type="journal article" date="2014" name="Genome Biol. Evol.">
        <title>The secreted proteins of Achlya hypogyna and Thraustotheca clavata identify the ancestral oomycete secretome and reveal gene acquisitions by horizontal gene transfer.</title>
        <authorList>
            <person name="Misner I."/>
            <person name="Blouin N."/>
            <person name="Leonard G."/>
            <person name="Richards T.A."/>
            <person name="Lane C.E."/>
        </authorList>
    </citation>
    <scope>NUCLEOTIDE SEQUENCE [LARGE SCALE GENOMIC DNA]</scope>
    <source>
        <strain evidence="10 11">ATCC 34112</strain>
    </source>
</reference>
<dbReference type="InterPro" id="IPR035892">
    <property type="entry name" value="C2_domain_sf"/>
</dbReference>
<feature type="compositionally biased region" description="Basic and acidic residues" evidence="6">
    <location>
        <begin position="324"/>
        <end position="345"/>
    </location>
</feature>
<keyword evidence="2" id="KW-0812">Transmembrane</keyword>
<feature type="domain" description="C2" evidence="7">
    <location>
        <begin position="340"/>
        <end position="472"/>
    </location>
</feature>
<dbReference type="Proteomes" id="UP000243217">
    <property type="component" value="Unassembled WGS sequence"/>
</dbReference>
<evidence type="ECO:0000256" key="2">
    <source>
        <dbReference type="ARBA" id="ARBA00022692"/>
    </source>
</evidence>
<evidence type="ECO:0008006" key="12">
    <source>
        <dbReference type="Google" id="ProtNLM"/>
    </source>
</evidence>
<keyword evidence="3" id="KW-0677">Repeat</keyword>
<comment type="subcellular location">
    <subcellularLocation>
        <location evidence="1">Membrane</location>
        <topology evidence="1">Single-pass membrane protein</topology>
    </subcellularLocation>
</comment>
<dbReference type="SUPFAM" id="SSF49562">
    <property type="entry name" value="C2 domain (Calcium/lipid-binding domain, CaLB)"/>
    <property type="match status" value="8"/>
</dbReference>
<evidence type="ECO:0000313" key="11">
    <source>
        <dbReference type="Proteomes" id="UP000243217"/>
    </source>
</evidence>
<dbReference type="GO" id="GO:0007009">
    <property type="term" value="P:plasma membrane organization"/>
    <property type="evidence" value="ECO:0007669"/>
    <property type="project" value="TreeGrafter"/>
</dbReference>
<dbReference type="Gene3D" id="2.60.40.150">
    <property type="entry name" value="C2 domain"/>
    <property type="match status" value="7"/>
</dbReference>
<dbReference type="GO" id="GO:0016020">
    <property type="term" value="C:membrane"/>
    <property type="evidence" value="ECO:0007669"/>
    <property type="project" value="UniProtKB-SubCell"/>
</dbReference>
<dbReference type="InterPro" id="IPR029071">
    <property type="entry name" value="Ubiquitin-like_domsf"/>
</dbReference>
<proteinExistence type="predicted"/>
<feature type="domain" description="C2" evidence="7">
    <location>
        <begin position="144"/>
        <end position="258"/>
    </location>
</feature>
<feature type="domain" description="C2" evidence="7">
    <location>
        <begin position="867"/>
        <end position="999"/>
    </location>
</feature>
<feature type="domain" description="C2" evidence="7">
    <location>
        <begin position="1483"/>
        <end position="1612"/>
    </location>
</feature>
<dbReference type="Gene3D" id="2.60.120.10">
    <property type="entry name" value="Jelly Rolls"/>
    <property type="match status" value="2"/>
</dbReference>
<dbReference type="Pfam" id="PF00027">
    <property type="entry name" value="cNMP_binding"/>
    <property type="match status" value="1"/>
</dbReference>
<dbReference type="CDD" id="cd00038">
    <property type="entry name" value="CAP_ED"/>
    <property type="match status" value="2"/>
</dbReference>
<dbReference type="InterPro" id="IPR014710">
    <property type="entry name" value="RmlC-like_jellyroll"/>
</dbReference>
<feature type="domain" description="C2" evidence="7">
    <location>
        <begin position="506"/>
        <end position="642"/>
    </location>
</feature>
<evidence type="ECO:0000256" key="4">
    <source>
        <dbReference type="ARBA" id="ARBA00022989"/>
    </source>
</evidence>
<dbReference type="SMART" id="SM00239">
    <property type="entry name" value="C2"/>
    <property type="match status" value="6"/>
</dbReference>
<dbReference type="PANTHER" id="PTHR12546:SF33">
    <property type="entry name" value="SPERM VESICLE FUSION PROTEIN FER-1"/>
    <property type="match status" value="1"/>
</dbReference>
<feature type="domain" description="C2" evidence="7">
    <location>
        <begin position="1"/>
        <end position="113"/>
    </location>
</feature>
<evidence type="ECO:0000256" key="5">
    <source>
        <dbReference type="ARBA" id="ARBA00023136"/>
    </source>
</evidence>
<comment type="caution">
    <text evidence="10">The sequence shown here is derived from an EMBL/GenBank/DDBJ whole genome shotgun (WGS) entry which is preliminary data.</text>
</comment>
<dbReference type="STRING" id="74557.A0A1V9ZGD1"/>
<keyword evidence="11" id="KW-1185">Reference proteome</keyword>
<keyword evidence="4" id="KW-1133">Transmembrane helix</keyword>
<dbReference type="SUPFAM" id="SSF51206">
    <property type="entry name" value="cAMP-binding domain-like"/>
    <property type="match status" value="2"/>
</dbReference>
<dbReference type="Gene3D" id="3.10.20.90">
    <property type="entry name" value="Phosphatidylinositol 3-kinase Catalytic Subunit, Chain A, domain 1"/>
    <property type="match status" value="1"/>
</dbReference>
<organism evidence="10 11">
    <name type="scientific">Thraustotheca clavata</name>
    <dbReference type="NCBI Taxonomy" id="74557"/>
    <lineage>
        <taxon>Eukaryota</taxon>
        <taxon>Sar</taxon>
        <taxon>Stramenopiles</taxon>
        <taxon>Oomycota</taxon>
        <taxon>Saprolegniomycetes</taxon>
        <taxon>Saprolegniales</taxon>
        <taxon>Achlyaceae</taxon>
        <taxon>Thraustotheca</taxon>
    </lineage>
</organism>
<dbReference type="PROSITE" id="PS50053">
    <property type="entry name" value="UBIQUITIN_2"/>
    <property type="match status" value="1"/>
</dbReference>
<dbReference type="SMART" id="SM00100">
    <property type="entry name" value="cNMP"/>
    <property type="match status" value="1"/>
</dbReference>
<dbReference type="InterPro" id="IPR037721">
    <property type="entry name" value="Ferlin"/>
</dbReference>
<dbReference type="OrthoDB" id="270970at2759"/>
<keyword evidence="5" id="KW-0472">Membrane</keyword>
<evidence type="ECO:0000259" key="8">
    <source>
        <dbReference type="PROSITE" id="PS50042"/>
    </source>
</evidence>
<evidence type="ECO:0000256" key="6">
    <source>
        <dbReference type="SAM" id="MobiDB-lite"/>
    </source>
</evidence>
<dbReference type="InterPro" id="IPR000626">
    <property type="entry name" value="Ubiquitin-like_dom"/>
</dbReference>
<feature type="domain" description="Ubiquitin-like" evidence="9">
    <location>
        <begin position="1805"/>
        <end position="1857"/>
    </location>
</feature>
<evidence type="ECO:0000256" key="1">
    <source>
        <dbReference type="ARBA" id="ARBA00004167"/>
    </source>
</evidence>
<dbReference type="PROSITE" id="PS50042">
    <property type="entry name" value="CNMP_BINDING_3"/>
    <property type="match status" value="2"/>
</dbReference>
<dbReference type="InterPro" id="IPR000008">
    <property type="entry name" value="C2_dom"/>
</dbReference>
<feature type="domain" description="Cyclic nucleotide-binding" evidence="8">
    <location>
        <begin position="2107"/>
        <end position="2222"/>
    </location>
</feature>
<dbReference type="InterPro" id="IPR037724">
    <property type="entry name" value="C2E_Ferlin"/>
</dbReference>
<evidence type="ECO:0000313" key="10">
    <source>
        <dbReference type="EMBL" id="OQR97039.1"/>
    </source>
</evidence>
<accession>A0A1V9ZGD1</accession>
<dbReference type="Pfam" id="PF00168">
    <property type="entry name" value="C2"/>
    <property type="match status" value="7"/>
</dbReference>
<dbReference type="PROSITE" id="PS50004">
    <property type="entry name" value="C2"/>
    <property type="match status" value="7"/>
</dbReference>
<name>A0A1V9ZGD1_9STRA</name>
<dbReference type="CDD" id="cd00030">
    <property type="entry name" value="C2"/>
    <property type="match status" value="2"/>
</dbReference>
<dbReference type="InterPro" id="IPR000595">
    <property type="entry name" value="cNMP-bd_dom"/>
</dbReference>
<protein>
    <recommendedName>
        <fullName evidence="12">Calmodulin</fullName>
    </recommendedName>
</protein>
<evidence type="ECO:0000259" key="9">
    <source>
        <dbReference type="PROSITE" id="PS50053"/>
    </source>
</evidence>
<dbReference type="SUPFAM" id="SSF54236">
    <property type="entry name" value="Ubiquitin-like"/>
    <property type="match status" value="1"/>
</dbReference>
<feature type="region of interest" description="Disordered" evidence="6">
    <location>
        <begin position="313"/>
        <end position="345"/>
    </location>
</feature>
<dbReference type="PANTHER" id="PTHR12546">
    <property type="entry name" value="FER-1-LIKE"/>
    <property type="match status" value="1"/>
</dbReference>
<dbReference type="SMART" id="SM00213">
    <property type="entry name" value="UBQ"/>
    <property type="match status" value="1"/>
</dbReference>
<dbReference type="Pfam" id="PF00240">
    <property type="entry name" value="ubiquitin"/>
    <property type="match status" value="1"/>
</dbReference>
<dbReference type="SMART" id="SM01202">
    <property type="entry name" value="FerI"/>
    <property type="match status" value="1"/>
</dbReference>
<dbReference type="InterPro" id="IPR037720">
    <property type="entry name" value="C2B_Ferlin"/>
</dbReference>
<dbReference type="EMBL" id="JNBS01001932">
    <property type="protein sequence ID" value="OQR97039.1"/>
    <property type="molecule type" value="Genomic_DNA"/>
</dbReference>
<gene>
    <name evidence="10" type="ORF">THRCLA_07103</name>
</gene>
<dbReference type="CDD" id="cd17039">
    <property type="entry name" value="Ubl_ubiquitin_like"/>
    <property type="match status" value="1"/>
</dbReference>
<dbReference type="CDD" id="cd04037">
    <property type="entry name" value="C2E_Ferlin"/>
    <property type="match status" value="1"/>
</dbReference>
<evidence type="ECO:0000256" key="3">
    <source>
        <dbReference type="ARBA" id="ARBA00022737"/>
    </source>
</evidence>
<dbReference type="CDD" id="cd04011">
    <property type="entry name" value="C2B_Ferlin"/>
    <property type="match status" value="1"/>
</dbReference>
<sequence length="2405" mass="268972">MEEVNVTIVRAIGIVGNDGFGANKTSDPYAVLTYLNSNGDVIKGTTKKTKDIQKTVNPEWNETHVVGHDVDLRTITSLAVTIMDKNMMRDVPLGRAVVPMDVVRSALGTSTPLSVEYPIEKFDKVKIATGTLHLQFSSNAPAAVASDAPDDVAIEMTGPPNCLLITIDRATGLKAMDSGGTSDPLVIVSCQKEKFTTTTIQKTLTPVWNQSFRMPITDVTQEILFVVEDFDTLSNDLIGKVKLPMEAVAHGNKQTFDLRLLDKKFRPAEGLGTLTVTLHWVFKANIDEIVESNKKKKVGILDKVMNVVSGVPDANDLDEEGIDPDTKEVPKKSDEELKKEAEEKEKALQEEKKALEDINIKSGDYSIQVHVIEARDLVGKDATGTSDPVVFVDVLDQTQHTATKKQTLSAVWDDVLIFNFRELDKEIVEMGTVKLRVMDANTIQRAELIGETQFDTSFIYSHINHQICNQWLGLIAPGEESIQGYLRVSITIIGPGDKFVPPPPPGPGDSGVDGVMMPPSIKQDVNFLVATVHVGEHLVPMDSVLGGFKQGLDAYVEICLGSNDAIRTRVKTKKGERHLLNPAFNDELWMVLREPGLANNITIAVKDWDKLGKDEVVAHSYQSLRLIKKLIEKSGSASPQWLNLYGAPIDGVKGNILGSSESVESQMNKYPDTASFFRGRILVTFEIRANDANLEECNRRVKATPLPKTLYPPTSVYRIRAFVGTGSDIPQITSLNIAKKSRMQIIISCGSQNLLFERQQNNKGLVVWNELKESDNLVFPSDPDQIPDVFVYLCKGSAGDKMNPLKQISFKRYKAKDLLNENMTKEPAWVTLKEDPCIDALDSDEFPGNILLALSMGNEDVANKTRQTWTERFDKAMLEKRHKYQVQVNLFQGRHLPALDDNGLSDPYAKIVLCGEKKVSKVQKRTRDPMWYEIHTFDVELPPVEMLHFSPQVIIRLMDHDNGIGESGHDYMGSAFVSFNASNIRDIDDPRPLPPPEWYKLMQQEEGDTDGAILASIVVVKMDMPDMVLPVPRPIHPKMRKAYIEIIILGLRDMRPYQFLPIQLPFLEFTLGGKVHASQEMKTEKSKRPSAQNPNFLQRIVREVELPEDPLFTPMLNIMVRDTRLGGWSTPTIGNASIDMTTKLPWGAGYIPPQRMSFSHVEDEDDIGNDDDDADEVAPMLKGQRTAAGDIGAGVFGALESMNVAIDLDDPALLSNERKVADGVAAGAEDIEEEAADEFEIKRRKFMKNREDLTDDLESVLPNKPFETYGLTIGQRKKKSSFFSSLFGSKKAAVPVDTGTFHVAGIFKGLVRVMLDENEPALIDMAKLLNPLPYQVRVYVLNGTNFSPMDPSLDGTPGKSDPYLILRLGKEKINDRKNYIDDVVDPDFYKVFEFNTHFPGASTLQIDAFDHDLIGGDDLIGSTKLDLEDRFFDKNWQKMGRDFQTTERWGPKPVEQRTLLIPTSKAPMGQLRLWVDILTPKEAANYPLVDIAMPPAQHFELRVVIWKTKEVPSFDEITDMNDLFVRCSLEGCDYQDTDIHWRAKKGKASFNWRMKFPVALGHKQHNSKFPYFKLQMWDKDIFSANDCIAEGILDLSTHFKKVCLTKSSLQIFQDKKPKKDKESANQARDNDAIRSIKEATGLWDTNPTDSHWVKMERHNRDTNVKEPMGAVCISMEIVPIDKAKIQTVGFGRSDPNNSPFLPPPTGRLKFNLPPCYVLLVLFAFHGIDVLPRTIYQYLDRLIQALSRDFVDDKPKKSSSSTTSLSSLRSLQLFRASYATSNSTFAIQIHIGYKGIEYLQVASYLTITNVKVLIFKEYGIPFEEQTLFYQGVLLEGTEELAQVGLSEGSTVYVVSKKRYRSIGAATSTVKSVVLSSHNSEGFEIVEIIAPLPPFRIVVQRIMLVMQYLRRLDQMQEEHSKKFIWTLQPTLSVPDANLIVANVFGHHNAQSAVTLTALRQAMKIHHDLRSQSEIRTIKKWLAGVKYFFDCSLPNASLNDLARHIVYASYQPGSFVFREGEVGDSFFIVLSGSVNIAASGQGLFAVMRPGMCFGEIGLLRGSSGNRSGSALVNYDVQYTELALEVYLRSILSFKQAMLADNERYIGKFPMFRCIPKEATTHLAYLSDAQVLDFQQILLSKGDRVDHLYLLVKGKVKLTITKTVEVTVLGKPIDKQIKVIVLRHAPAILGHEVCGAAKGLGSMATIEALSPSRLLSFNKSALLRFVFCNHGLMKAIQADEENLNAEITRRLDTARDHVKTQTEQTFSSNVEMSALDDFFASALSTAKRIPNGVNSLNSGSSTSSTLNAVLSPRTTAKRRNSSLMKSSFTTAFSKICKEHWHETLPHRDILTYEEQIKYSTKPNDTLSENELLTKLECLLQGLRRIPPVDMKMNEVVKNDGNDQYTFLEA</sequence>
<dbReference type="InterPro" id="IPR018490">
    <property type="entry name" value="cNMP-bd_dom_sf"/>
</dbReference>